<name>A0A979FLA9_HYAAZ</name>
<keyword evidence="7" id="KW-0408">Iron</keyword>
<dbReference type="InterPro" id="IPR010255">
    <property type="entry name" value="Haem_peroxidase_sf"/>
</dbReference>
<dbReference type="SUPFAM" id="SSF48113">
    <property type="entry name" value="Heme-dependent peroxidases"/>
    <property type="match status" value="2"/>
</dbReference>
<dbReference type="GO" id="GO:0020037">
    <property type="term" value="F:heme binding"/>
    <property type="evidence" value="ECO:0007669"/>
    <property type="project" value="InterPro"/>
</dbReference>
<evidence type="ECO:0000256" key="2">
    <source>
        <dbReference type="ARBA" id="ARBA00022525"/>
    </source>
</evidence>
<feature type="region of interest" description="Disordered" evidence="8">
    <location>
        <begin position="858"/>
        <end position="883"/>
    </location>
</feature>
<sequence>MACPESVYIPVLLLLCVTTAAHGAKLPKVSCTAHDGSPGVCTLLVHCTKFFADLAKLSRSPCTITAQQQGICCPNSKTMPKDPNTLVIPQKPAPVTDPRISTEELNRSCQKSLRKQQERENFEKTLVENNIIATPGSPVYLHARLFETTSAVVNRGKGGSLVLDAGATVAKDLQLPEAEASQALSNYSATETIIRDVCPAVPLCDASSRYRTADGSCNNLAHPDWGQAATPFFRLLPPVYSDGFNSFRTSSDGTPLPSPRSLSVATIVHRDDVYEDFTLYIMQWGQFLDHDLTHTPISKGADKSDITCCKEGSIRPPHELHPECQPIIIPATDPFYGPFGQRCMEFVRSMPAIRKDCKFGPREQMNQITAYLDASNVYGSSVEEMSNLREFKGGRLKATVRGSRHMLPPNVHDPQCDSPAPDRPCFGAGDSRVNEQPNLTAMHTVWMRQHNLVAQTLATLNPTWSDEIIFQEARRIVAAQMQHITYNEYLPIVLGRHFVETFGLVPEKEGYSNSYDPSEEATISNAFAAAAFRYGHTLIDSNIQGYSRFGTKELGMKLSSVQFSPFFLYDEGAHDALIRGLAIMPSQKFDNFFSEELTNHLFARNNSFGMDLVALNLQRGRDHGLPPYIEWRKICRMPPVTSFEQLNDVMHPEASRYLSLLYKNVDDIDLFIGGILEFPVAKALLGHTFLCILGDQFYRLKAGDRFYYENGGLESSFTPEQLQEIRKTSLARVLCDASDAMGVMQPLAFLHANFTNKRASCSHDKLIPKMDFSPWRSLLLHPEMRICGEHRVMVVLMLLATHAESQIDLPQVPCTTVAGEGGVCSLLLQCTTFFAELAVLSRSPCRLTGQQMGVCCPTERATPRDPSTMVRPPPPKPVHDPGMSANDINANCLLGKDRESLRLQFEQSLVANNIVASPDSPAYQHARLFKSNPEIQRRGRAAALVLEVSQMLTNNLFVHNSLQLSTDQATFSLPRYRVSNTVLRDACPRMPSCGAPSKYRAIDGACNNLNNPDWGQAGTTFLRLLPPVYADGLSSVRTSFDGSPLPSARSLSAEVISENSNVYEDYTLLVMQWGQFLDHDMTHTPITKGMGDSVISCCNHGNIRPQQELHPDCMPIEISPTDRFYSLFGQRCMNFVRSMPAMPRGCTFGPREQMNQITAFIDGSNVYGSTEQQMRALRAFSGGLLKTAQRGRRQLLPPQPDNEECQSPAADQPCFAAGDTRVNEQPNLTAMHTVWMRQHNLVAQQLASLNPHWSDDTLFLEARRIVGAMMQHITYNEYLPIVLGRHFVETFNLVPLKEGYANTYEPNVDPSISNAFAAAAFRYGHTLIDSNVQGYSRFGTQEIGQKLRRLQFSPFFLYNEGAHDALIRGLAIQPSQKFDNFFSEELTNHLFARNNSFGMDLVALNLQRGRDHGLPPYAQWREFCNLPPIRDFAQLADVMPPDASRYLSLLYRDVGDIDLFLGGILEFPVAGALVGHTFLCILGDQFYRIKAGDRYFYENGGTHMAFSPAQLREIRKLSLARVLCDTSDNIAVMQPLAFLHAKFTNKRSPCEGNEIPKMNLQEWKE</sequence>
<dbReference type="SMART" id="SM00680">
    <property type="entry name" value="CLIP"/>
    <property type="match status" value="2"/>
</dbReference>
<evidence type="ECO:0000256" key="1">
    <source>
        <dbReference type="ARBA" id="ARBA00004613"/>
    </source>
</evidence>
<gene>
    <name evidence="12" type="primary">LOC108675451</name>
</gene>
<feature type="domain" description="Clip" evidence="10">
    <location>
        <begin position="814"/>
        <end position="857"/>
    </location>
</feature>
<keyword evidence="6" id="KW-0325">Glycoprotein</keyword>
<keyword evidence="4 9" id="KW-0732">Signal</keyword>
<evidence type="ECO:0000256" key="7">
    <source>
        <dbReference type="PIRSR" id="PIRSR619791-2"/>
    </source>
</evidence>
<dbReference type="GO" id="GO:0046872">
    <property type="term" value="F:metal ion binding"/>
    <property type="evidence" value="ECO:0007669"/>
    <property type="project" value="UniProtKB-KW"/>
</dbReference>
<keyword evidence="3" id="KW-0575">Peroxidase</keyword>
<dbReference type="OrthoDB" id="6505174at2759"/>
<keyword evidence="3" id="KW-0560">Oxidoreductase</keyword>
<evidence type="ECO:0000256" key="5">
    <source>
        <dbReference type="ARBA" id="ARBA00023157"/>
    </source>
</evidence>
<evidence type="ECO:0000256" key="9">
    <source>
        <dbReference type="SAM" id="SignalP"/>
    </source>
</evidence>
<dbReference type="InterPro" id="IPR019791">
    <property type="entry name" value="Haem_peroxidase_animal"/>
</dbReference>
<dbReference type="Gene3D" id="1.10.640.10">
    <property type="entry name" value="Haem peroxidase domain superfamily, animal type"/>
    <property type="match status" value="2"/>
</dbReference>
<dbReference type="PROSITE" id="PS50292">
    <property type="entry name" value="PEROXIDASE_3"/>
    <property type="match status" value="2"/>
</dbReference>
<reference evidence="12" key="1">
    <citation type="submission" date="2025-08" db="UniProtKB">
        <authorList>
            <consortium name="RefSeq"/>
        </authorList>
    </citation>
    <scope>IDENTIFICATION</scope>
    <source>
        <tissue evidence="12">Whole organism</tissue>
    </source>
</reference>
<dbReference type="PRINTS" id="PR00457">
    <property type="entry name" value="ANPEROXIDASE"/>
</dbReference>
<dbReference type="RefSeq" id="XP_047737302.1">
    <property type="nucleotide sequence ID" value="XM_047881346.1"/>
</dbReference>
<accession>A0A979FLA9</accession>
<dbReference type="KEGG" id="hazt:108675451"/>
<keyword evidence="2" id="KW-0964">Secreted</keyword>
<dbReference type="OMA" id="PVNSCER"/>
<dbReference type="InterPro" id="IPR022700">
    <property type="entry name" value="CLIP"/>
</dbReference>
<keyword evidence="11" id="KW-1185">Reference proteome</keyword>
<feature type="binding site" description="axial binding residue" evidence="7">
    <location>
        <position position="1325"/>
    </location>
    <ligand>
        <name>heme b</name>
        <dbReference type="ChEBI" id="CHEBI:60344"/>
    </ligand>
    <ligandPart>
        <name>Fe</name>
        <dbReference type="ChEBI" id="CHEBI:18248"/>
    </ligandPart>
</feature>
<keyword evidence="5" id="KW-1015">Disulfide bond</keyword>
<proteinExistence type="predicted"/>
<evidence type="ECO:0000256" key="6">
    <source>
        <dbReference type="ARBA" id="ARBA00023180"/>
    </source>
</evidence>
<evidence type="ECO:0000259" key="10">
    <source>
        <dbReference type="SMART" id="SM00680"/>
    </source>
</evidence>
<dbReference type="GO" id="GO:0004601">
    <property type="term" value="F:peroxidase activity"/>
    <property type="evidence" value="ECO:0007669"/>
    <property type="project" value="UniProtKB-KW"/>
</dbReference>
<evidence type="ECO:0000256" key="4">
    <source>
        <dbReference type="ARBA" id="ARBA00022729"/>
    </source>
</evidence>
<dbReference type="Pfam" id="PF03098">
    <property type="entry name" value="An_peroxidase"/>
    <property type="match status" value="2"/>
</dbReference>
<feature type="domain" description="Clip" evidence="10">
    <location>
        <begin position="31"/>
        <end position="74"/>
    </location>
</feature>
<feature type="chain" id="PRO_5038046543" evidence="9">
    <location>
        <begin position="24"/>
        <end position="1565"/>
    </location>
</feature>
<dbReference type="PANTHER" id="PTHR11475:SF4">
    <property type="entry name" value="CHORION PEROXIDASE"/>
    <property type="match status" value="1"/>
</dbReference>
<evidence type="ECO:0000313" key="11">
    <source>
        <dbReference type="Proteomes" id="UP000694843"/>
    </source>
</evidence>
<dbReference type="GO" id="GO:0005576">
    <property type="term" value="C:extracellular region"/>
    <property type="evidence" value="ECO:0007669"/>
    <property type="project" value="UniProtKB-SubCell"/>
</dbReference>
<dbReference type="FunFam" id="1.10.640.10:FF:000003">
    <property type="entry name" value="chorion peroxidase"/>
    <property type="match status" value="2"/>
</dbReference>
<feature type="signal peptide" evidence="9">
    <location>
        <begin position="1"/>
        <end position="23"/>
    </location>
</feature>
<dbReference type="Proteomes" id="UP000694843">
    <property type="component" value="Unplaced"/>
</dbReference>
<protein>
    <submittedName>
        <fullName evidence="12">Uncharacterized protein LOC108675451</fullName>
    </submittedName>
</protein>
<dbReference type="InterPro" id="IPR037120">
    <property type="entry name" value="Haem_peroxidase_sf_animal"/>
</dbReference>
<evidence type="ECO:0000256" key="3">
    <source>
        <dbReference type="ARBA" id="ARBA00022559"/>
    </source>
</evidence>
<keyword evidence="7" id="KW-0349">Heme</keyword>
<dbReference type="CDD" id="cd09823">
    <property type="entry name" value="peroxinectin_like"/>
    <property type="match status" value="2"/>
</dbReference>
<organism evidence="11 12">
    <name type="scientific">Hyalella azteca</name>
    <name type="common">Amphipod</name>
    <dbReference type="NCBI Taxonomy" id="294128"/>
    <lineage>
        <taxon>Eukaryota</taxon>
        <taxon>Metazoa</taxon>
        <taxon>Ecdysozoa</taxon>
        <taxon>Arthropoda</taxon>
        <taxon>Crustacea</taxon>
        <taxon>Multicrustacea</taxon>
        <taxon>Malacostraca</taxon>
        <taxon>Eumalacostraca</taxon>
        <taxon>Peracarida</taxon>
        <taxon>Amphipoda</taxon>
        <taxon>Senticaudata</taxon>
        <taxon>Talitrida</taxon>
        <taxon>Talitroidea</taxon>
        <taxon>Hyalellidae</taxon>
        <taxon>Hyalella</taxon>
    </lineage>
</organism>
<comment type="subcellular location">
    <subcellularLocation>
        <location evidence="1">Secreted</location>
    </subcellularLocation>
</comment>
<evidence type="ECO:0000256" key="8">
    <source>
        <dbReference type="SAM" id="MobiDB-lite"/>
    </source>
</evidence>
<evidence type="ECO:0000313" key="12">
    <source>
        <dbReference type="RefSeq" id="XP_047737302.1"/>
    </source>
</evidence>
<dbReference type="PANTHER" id="PTHR11475">
    <property type="entry name" value="OXIDASE/PEROXIDASE"/>
    <property type="match status" value="1"/>
</dbReference>
<dbReference type="GeneID" id="108675451"/>
<keyword evidence="7" id="KW-0479">Metal-binding</keyword>
<dbReference type="GO" id="GO:0006979">
    <property type="term" value="P:response to oxidative stress"/>
    <property type="evidence" value="ECO:0007669"/>
    <property type="project" value="InterPro"/>
</dbReference>